<feature type="compositionally biased region" description="Low complexity" evidence="1">
    <location>
        <begin position="22"/>
        <end position="39"/>
    </location>
</feature>
<protein>
    <submittedName>
        <fullName evidence="2">Uncharacterized protein</fullName>
    </submittedName>
</protein>
<name>U2T476_LEIAQ</name>
<dbReference type="HOGENOM" id="CLU_3312093_0_0_11"/>
<feature type="region of interest" description="Disordered" evidence="1">
    <location>
        <begin position="1"/>
        <end position="39"/>
    </location>
</feature>
<dbReference type="EMBL" id="AWVQ01000154">
    <property type="protein sequence ID" value="ERK72298.1"/>
    <property type="molecule type" value="Genomic_DNA"/>
</dbReference>
<dbReference type="AlphaFoldDB" id="U2T476"/>
<dbReference type="Proteomes" id="UP000016605">
    <property type="component" value="Unassembled WGS sequence"/>
</dbReference>
<gene>
    <name evidence="2" type="ORF">N136_01345</name>
</gene>
<evidence type="ECO:0000313" key="3">
    <source>
        <dbReference type="Proteomes" id="UP000016605"/>
    </source>
</evidence>
<evidence type="ECO:0000313" key="2">
    <source>
        <dbReference type="EMBL" id="ERK72298.1"/>
    </source>
</evidence>
<sequence length="39" mass="3652">MGAGQHGEVHGEPFASGGPLGGAASAATLPSASSLLTEM</sequence>
<comment type="caution">
    <text evidence="2">The sequence shown here is derived from an EMBL/GenBank/DDBJ whole genome shotgun (WGS) entry which is preliminary data.</text>
</comment>
<accession>U2T476</accession>
<proteinExistence type="predicted"/>
<reference evidence="2 3" key="1">
    <citation type="submission" date="2013-08" db="EMBL/GenBank/DDBJ databases">
        <authorList>
            <person name="Weinstock G."/>
            <person name="Sodergren E."/>
            <person name="Wylie T."/>
            <person name="Fulton L."/>
            <person name="Fulton R."/>
            <person name="Fronick C."/>
            <person name="O'Laughlin M."/>
            <person name="Godfrey J."/>
            <person name="Miner T."/>
            <person name="Herter B."/>
            <person name="Appelbaum E."/>
            <person name="Cordes M."/>
            <person name="Lek S."/>
            <person name="Wollam A."/>
            <person name="Pepin K.H."/>
            <person name="Palsikar V.B."/>
            <person name="Mitreva M."/>
            <person name="Wilson R.K."/>
        </authorList>
    </citation>
    <scope>NUCLEOTIDE SEQUENCE [LARGE SCALE GENOMIC DNA]</scope>
    <source>
        <strain evidence="2 3">ATCC 14665</strain>
    </source>
</reference>
<evidence type="ECO:0000256" key="1">
    <source>
        <dbReference type="SAM" id="MobiDB-lite"/>
    </source>
</evidence>
<organism evidence="2 3">
    <name type="scientific">Leifsonia aquatica ATCC 14665</name>
    <dbReference type="NCBI Taxonomy" id="1358026"/>
    <lineage>
        <taxon>Bacteria</taxon>
        <taxon>Bacillati</taxon>
        <taxon>Actinomycetota</taxon>
        <taxon>Actinomycetes</taxon>
        <taxon>Micrococcales</taxon>
        <taxon>Microbacteriaceae</taxon>
        <taxon>Leifsonia</taxon>
    </lineage>
</organism>